<keyword evidence="2" id="KW-1185">Reference proteome</keyword>
<evidence type="ECO:0000313" key="1">
    <source>
        <dbReference type="EMBL" id="ADY02326.1"/>
    </source>
</evidence>
<gene>
    <name evidence="1" type="ordered locus">VMUT_2129</name>
</gene>
<protein>
    <submittedName>
        <fullName evidence="1">Uncharacterized protein</fullName>
    </submittedName>
</protein>
<organism evidence="1 2">
    <name type="scientific">Vulcanisaeta moutnovskia (strain 768-28)</name>
    <dbReference type="NCBI Taxonomy" id="985053"/>
    <lineage>
        <taxon>Archaea</taxon>
        <taxon>Thermoproteota</taxon>
        <taxon>Thermoprotei</taxon>
        <taxon>Thermoproteales</taxon>
        <taxon>Thermoproteaceae</taxon>
        <taxon>Vulcanisaeta</taxon>
    </lineage>
</organism>
<sequence>MTATILAVAAMFLVVAMRSFNYDSAYYSISYVASFLTNVADDIDTYLMSPGVSLTYALPSTEYGVYNYVYSNDAYCEIYVNASGANIVTATSGVLIYGVPPNYFSIPASRSAWYVWRGSNMIGYPTVNPSDFSLIVGPGVFALTGTLISIVQFGYGSVDGVSYGTFLALVPRVLAINGSLNSGVGYIYIPVFISMGNSTGRNILTIKILSVSSFSLSDVRHLIVTEKCNIGKYILLTNPALRKVTVVGNNIYIVEIRIGINMG</sequence>
<reference evidence="1 2" key="1">
    <citation type="journal article" date="2011" name="J. Bacteriol.">
        <title>Complete genome sequence of 'Vulcanisaeta moutnovskia' strain 768-28, a novel member of the hyperthermophilic crenarchaeal genus vulcanisaeta.</title>
        <authorList>
            <person name="Gumerov V.M."/>
            <person name="Mardanov A.V."/>
            <person name="Beletsky A.V."/>
            <person name="Prokofeva M.I."/>
            <person name="Bonch-Osmolovskaya E.A."/>
            <person name="Ravin N.V."/>
            <person name="Skryabin K.G."/>
        </authorList>
    </citation>
    <scope>NUCLEOTIDE SEQUENCE [LARGE SCALE GENOMIC DNA]</scope>
    <source>
        <strain evidence="1 2">768-28</strain>
    </source>
</reference>
<dbReference type="HOGENOM" id="CLU_992561_0_0_2"/>
<dbReference type="KEGG" id="vmo:VMUT_2129"/>
<dbReference type="AlphaFoldDB" id="F0QX37"/>
<accession>F0QX37</accession>
<evidence type="ECO:0000313" key="2">
    <source>
        <dbReference type="Proteomes" id="UP000007485"/>
    </source>
</evidence>
<proteinExistence type="predicted"/>
<dbReference type="STRING" id="985053.VMUT_2129"/>
<dbReference type="EMBL" id="CP002529">
    <property type="protein sequence ID" value="ADY02326.1"/>
    <property type="molecule type" value="Genomic_DNA"/>
</dbReference>
<dbReference type="Proteomes" id="UP000007485">
    <property type="component" value="Chromosome"/>
</dbReference>
<dbReference type="eggNOG" id="arCOG10503">
    <property type="taxonomic scope" value="Archaea"/>
</dbReference>
<name>F0QX37_VULM7</name>